<sequence length="734" mass="86223">MQSIGGNGFSNIKDLIKQFGGKDVNQIENDAGTLLYYLPENMEQFIATVSEVRQGFDREHIEEFVDKVYEEQYHQAFKIQFNFGVIYEEYKSDQNDQVQVDYGYILPRDTRIQEHASKVIQFEEDIEEFNQYIKSAIINMQSYIIDSTKQRFIAIYSMMIKTYNLQPQIVGASTKELIDFHCGGRKNVIYKNTGNNNICYMEAVAKALHPDTKEKRYKSESIISIRREYLVQILELPFDSKSRKMTDLLKTFDGLDITKCANIVSQKLKINQDIYYYDNKHKNYYGGLQVMYQDEIADQNKTTLHQEIKTSGILVVESEQENNKITHAFAITNKQALTGLKFCPHCNSKAFDPKDKNYSRDYEKHIIKCENNEGKIEKKVKLDYIQKPFVPHIMQNKTHQYLLANGRQHEFKPTQYFITYDLETVPKIINKKFGKSSYQMYELFPLSVASTVRSKQEAEQVNADNQYLTAAGIKDKTIPYSMEVPIQAAKDFGDGYDDKIGLFPYEVFNTDNVNEVLSKSEPFTMEDFNSSLKKTKISQKDYQIYLEDAKRFKNRWDYLQYYNEQDIYIMIKPLMTLMSLQFKYRIDMFSFMSMAACSNAIKYAKAYEDFDTNGVYLNFEDLSQKFYLTENYWQSKVRGYESQDKHQRRDTINNVQDSDFDYFKQLFKDSNCSICGRKFTFANKPTLDRIDNLKCHSKDNVQPCCLYCNCFCSNKDKNIGKLFIQLRKYCMIRC</sequence>
<reference evidence="1 2" key="1">
    <citation type="submission" date="2019-03" db="EMBL/GenBank/DDBJ databases">
        <title>Single cell metagenomics reveals metabolic interactions within the superorganism composed of flagellate Streblomastix strix and complex community of Bacteroidetes bacteria on its surface.</title>
        <authorList>
            <person name="Treitli S.C."/>
            <person name="Kolisko M."/>
            <person name="Husnik F."/>
            <person name="Keeling P."/>
            <person name="Hampl V."/>
        </authorList>
    </citation>
    <scope>NUCLEOTIDE SEQUENCE [LARGE SCALE GENOMIC DNA]</scope>
    <source>
        <strain evidence="1">ST1C</strain>
    </source>
</reference>
<dbReference type="Proteomes" id="UP000324800">
    <property type="component" value="Unassembled WGS sequence"/>
</dbReference>
<evidence type="ECO:0000313" key="2">
    <source>
        <dbReference type="Proteomes" id="UP000324800"/>
    </source>
</evidence>
<dbReference type="EMBL" id="SNRW01004212">
    <property type="protein sequence ID" value="KAA6387854.1"/>
    <property type="molecule type" value="Genomic_DNA"/>
</dbReference>
<gene>
    <name evidence="1" type="ORF">EZS28_016620</name>
</gene>
<accession>A0A5J4VYW0</accession>
<evidence type="ECO:0000313" key="1">
    <source>
        <dbReference type="EMBL" id="KAA6387854.1"/>
    </source>
</evidence>
<organism evidence="1 2">
    <name type="scientific">Streblomastix strix</name>
    <dbReference type="NCBI Taxonomy" id="222440"/>
    <lineage>
        <taxon>Eukaryota</taxon>
        <taxon>Metamonada</taxon>
        <taxon>Preaxostyla</taxon>
        <taxon>Oxymonadida</taxon>
        <taxon>Streblomastigidae</taxon>
        <taxon>Streblomastix</taxon>
    </lineage>
</organism>
<protein>
    <submittedName>
        <fullName evidence="1">Uncharacterized protein</fullName>
    </submittedName>
</protein>
<name>A0A5J4VYW0_9EUKA</name>
<proteinExistence type="predicted"/>
<dbReference type="AlphaFoldDB" id="A0A5J4VYW0"/>
<comment type="caution">
    <text evidence="1">The sequence shown here is derived from an EMBL/GenBank/DDBJ whole genome shotgun (WGS) entry which is preliminary data.</text>
</comment>